<dbReference type="EMBL" id="UHEF01000001">
    <property type="protein sequence ID" value="SUM85974.1"/>
    <property type="molecule type" value="Genomic_DNA"/>
</dbReference>
<evidence type="ECO:0000256" key="4">
    <source>
        <dbReference type="ARBA" id="ARBA00023136"/>
    </source>
</evidence>
<feature type="transmembrane region" description="Helical" evidence="5">
    <location>
        <begin position="165"/>
        <end position="183"/>
    </location>
</feature>
<keyword evidence="2 5" id="KW-0812">Transmembrane</keyword>
<dbReference type="PROSITE" id="PS51012">
    <property type="entry name" value="ABC_TM2"/>
    <property type="match status" value="1"/>
</dbReference>
<dbReference type="GeneID" id="93788881"/>
<dbReference type="GO" id="GO:0043190">
    <property type="term" value="C:ATP-binding cassette (ABC) transporter complex"/>
    <property type="evidence" value="ECO:0007669"/>
    <property type="project" value="InterPro"/>
</dbReference>
<dbReference type="InterPro" id="IPR047817">
    <property type="entry name" value="ABC2_TM_bact-type"/>
</dbReference>
<dbReference type="Proteomes" id="UP000264146">
    <property type="component" value="Chromosome"/>
</dbReference>
<dbReference type="GO" id="GO:0140359">
    <property type="term" value="F:ABC-type transporter activity"/>
    <property type="evidence" value="ECO:0007669"/>
    <property type="project" value="InterPro"/>
</dbReference>
<dbReference type="RefSeq" id="WP_016425830.1">
    <property type="nucleotide sequence ID" value="NZ_CABKRV010000002.1"/>
</dbReference>
<dbReference type="InterPro" id="IPR051784">
    <property type="entry name" value="Nod_factor_ABC_transporter"/>
</dbReference>
<evidence type="ECO:0000313" key="9">
    <source>
        <dbReference type="Proteomes" id="UP000264146"/>
    </source>
</evidence>
<name>A0A7Z7QMM1_STASC</name>
<evidence type="ECO:0000256" key="3">
    <source>
        <dbReference type="ARBA" id="ARBA00022989"/>
    </source>
</evidence>
<evidence type="ECO:0000256" key="1">
    <source>
        <dbReference type="ARBA" id="ARBA00004141"/>
    </source>
</evidence>
<dbReference type="InterPro" id="IPR000412">
    <property type="entry name" value="ABC_2_transport"/>
</dbReference>
<accession>A0A7Z7QMM1</accession>
<dbReference type="PANTHER" id="PTHR43229:SF2">
    <property type="entry name" value="NODULATION PROTEIN J"/>
    <property type="match status" value="1"/>
</dbReference>
<evidence type="ECO:0000259" key="6">
    <source>
        <dbReference type="PROSITE" id="PS51012"/>
    </source>
</evidence>
<dbReference type="EMBL" id="LR962863">
    <property type="protein sequence ID" value="CAD7358531.1"/>
    <property type="molecule type" value="Genomic_DNA"/>
</dbReference>
<feature type="transmembrane region" description="Helical" evidence="5">
    <location>
        <begin position="53"/>
        <end position="75"/>
    </location>
</feature>
<feature type="transmembrane region" description="Helical" evidence="5">
    <location>
        <begin position="215"/>
        <end position="237"/>
    </location>
</feature>
<dbReference type="InterPro" id="IPR013525">
    <property type="entry name" value="ABC2_TM"/>
</dbReference>
<proteinExistence type="predicted"/>
<evidence type="ECO:0000313" key="7">
    <source>
        <dbReference type="EMBL" id="CAD7358531.1"/>
    </source>
</evidence>
<gene>
    <name evidence="8" type="ORF">NCTC12218_00112</name>
</gene>
<sequence>MMRFAYLLSELRLLFRFKTRLILSIFIPLAFYLLFTSIIQAPEAEMAEINKNAMYSMTTFSLTSFCLFSFPLELIDERKKGWYKNLMTTPLKPFDYFSVKIVKTMFQFILAIFIIFGTAAFYKGVHLSFSQWILSGLVLWIGASLFLSLGVLLAQINDTQKASGIGNILYLGLAVLGGLWFPIDTFPSFMKPIAHLTPTYHLKKLATDLGQNDSFAISAFMILLLYSMIFLSIALYIQKRRDVSQ</sequence>
<reference evidence="8" key="1">
    <citation type="submission" date="2018-06" db="EMBL/GenBank/DDBJ databases">
        <authorList>
            <consortium name="Pathogen Informatics"/>
            <person name="Doyle S."/>
        </authorList>
    </citation>
    <scope>NUCLEOTIDE SEQUENCE [LARGE SCALE GENOMIC DNA]</scope>
    <source>
        <strain evidence="8">NCTC12218</strain>
    </source>
</reference>
<dbReference type="AlphaFoldDB" id="A0A7Z7QMM1"/>
<dbReference type="PIRSF" id="PIRSF006648">
    <property type="entry name" value="DrrB"/>
    <property type="match status" value="1"/>
</dbReference>
<protein>
    <submittedName>
        <fullName evidence="8">ABC transporter permease</fullName>
    </submittedName>
</protein>
<reference evidence="7 9" key="2">
    <citation type="submission" date="2020-11" db="EMBL/GenBank/DDBJ databases">
        <authorList>
            <consortium name="Pathogen Informatics"/>
        </authorList>
    </citation>
    <scope>NUCLEOTIDE SEQUENCE [LARGE SCALE GENOMIC DNA]</scope>
    <source>
        <strain evidence="7 9">NCTC12218</strain>
    </source>
</reference>
<evidence type="ECO:0000256" key="5">
    <source>
        <dbReference type="SAM" id="Phobius"/>
    </source>
</evidence>
<evidence type="ECO:0000256" key="2">
    <source>
        <dbReference type="ARBA" id="ARBA00022692"/>
    </source>
</evidence>
<organism evidence="8">
    <name type="scientific">Staphylococcus schleiferi</name>
    <dbReference type="NCBI Taxonomy" id="1295"/>
    <lineage>
        <taxon>Bacteria</taxon>
        <taxon>Bacillati</taxon>
        <taxon>Bacillota</taxon>
        <taxon>Bacilli</taxon>
        <taxon>Bacillales</taxon>
        <taxon>Staphylococcaceae</taxon>
        <taxon>Staphylococcus</taxon>
    </lineage>
</organism>
<evidence type="ECO:0000313" key="8">
    <source>
        <dbReference type="EMBL" id="SUM85974.1"/>
    </source>
</evidence>
<keyword evidence="3 5" id="KW-1133">Transmembrane helix</keyword>
<comment type="subcellular location">
    <subcellularLocation>
        <location evidence="1">Membrane</location>
        <topology evidence="1">Multi-pass membrane protein</topology>
    </subcellularLocation>
</comment>
<dbReference type="PANTHER" id="PTHR43229">
    <property type="entry name" value="NODULATION PROTEIN J"/>
    <property type="match status" value="1"/>
</dbReference>
<keyword evidence="4 5" id="KW-0472">Membrane</keyword>
<feature type="transmembrane region" description="Helical" evidence="5">
    <location>
        <begin position="96"/>
        <end position="120"/>
    </location>
</feature>
<feature type="transmembrane region" description="Helical" evidence="5">
    <location>
        <begin position="132"/>
        <end position="153"/>
    </location>
</feature>
<feature type="transmembrane region" description="Helical" evidence="5">
    <location>
        <begin position="21"/>
        <end position="41"/>
    </location>
</feature>
<dbReference type="Pfam" id="PF12698">
    <property type="entry name" value="ABC2_membrane_3"/>
    <property type="match status" value="1"/>
</dbReference>
<feature type="domain" description="ABC transmembrane type-2" evidence="6">
    <location>
        <begin position="19"/>
        <end position="241"/>
    </location>
</feature>